<dbReference type="PROSITE" id="PS50011">
    <property type="entry name" value="PROTEIN_KINASE_DOM"/>
    <property type="match status" value="1"/>
</dbReference>
<dbReference type="GO" id="GO:0046872">
    <property type="term" value="F:metal ion binding"/>
    <property type="evidence" value="ECO:0007669"/>
    <property type="project" value="InterPro"/>
</dbReference>
<feature type="non-terminal residue" evidence="14">
    <location>
        <position position="1"/>
    </location>
</feature>
<dbReference type="Pfam" id="PF01676">
    <property type="entry name" value="Metalloenzyme"/>
    <property type="match status" value="1"/>
</dbReference>
<gene>
    <name evidence="14" type="ORF">INT46_001251</name>
</gene>
<dbReference type="GO" id="GO:0004619">
    <property type="term" value="F:phosphoglycerate mutase activity"/>
    <property type="evidence" value="ECO:0007669"/>
    <property type="project" value="UniProtKB-EC"/>
</dbReference>
<comment type="function">
    <text evidence="2">Catalyzes the interconversion of 2-phosphoglycerate and 3-phosphoglycerate.</text>
</comment>
<evidence type="ECO:0000256" key="2">
    <source>
        <dbReference type="ARBA" id="ARBA00002315"/>
    </source>
</evidence>
<name>A0A8H7QRR4_9FUNG</name>
<dbReference type="Gene3D" id="3.30.200.20">
    <property type="entry name" value="Phosphorylase Kinase, domain 1"/>
    <property type="match status" value="1"/>
</dbReference>
<dbReference type="GO" id="GO:0004674">
    <property type="term" value="F:protein serine/threonine kinase activity"/>
    <property type="evidence" value="ECO:0007669"/>
    <property type="project" value="UniProtKB-KW"/>
</dbReference>
<dbReference type="InterPro" id="IPR045216">
    <property type="entry name" value="CK2_alpha"/>
</dbReference>
<dbReference type="Pfam" id="PF10143">
    <property type="entry name" value="PhosphMutase"/>
    <property type="match status" value="1"/>
</dbReference>
<dbReference type="InterPro" id="IPR017441">
    <property type="entry name" value="Protein_kinase_ATP_BS"/>
</dbReference>
<evidence type="ECO:0000313" key="14">
    <source>
        <dbReference type="EMBL" id="KAG2197344.1"/>
    </source>
</evidence>
<keyword evidence="9" id="KW-0418">Kinase</keyword>
<comment type="catalytic activity">
    <reaction evidence="1">
        <text>(2R)-2-phosphoglycerate = (2R)-3-phosphoglycerate</text>
        <dbReference type="Rhea" id="RHEA:15901"/>
        <dbReference type="ChEBI" id="CHEBI:58272"/>
        <dbReference type="ChEBI" id="CHEBI:58289"/>
        <dbReference type="EC" id="5.4.2.12"/>
    </reaction>
</comment>
<sequence>KMSSSVNTSNCKSIARCYADVNANMPTSYWDYDNLQVDWGNQEDYEIIRKVGRGKYSEVFQGIDIVNNEKCIIKALKPVKKKKIRREIKILQNLAGGTNIVGLLGIVRDPISKTPAIITEYVNNTEFKILYPRFTVYDIQFYMYELLKALDFCHSKGIMHRDVKPHNVMIDHEKKELRLIDWGLAEFYHAGTEYNVRVASRYFKGPELLVDFQEYDYSLDMWSYGCMFASMIFRKEPFFHGHDNYDQLVKIARVLGTDELFRYTEKYSITLAPEYNNILGRHMRKPWNKFITNDNQRFVTDESVDFLDKLLRYDHQERLTAKEAMAHHYFDGLGDVSIPNLDSKTPLQFAHTPWLDKLCDKGLNGLLDPVEPGLACGSDTAHMSILGYDPRKYYEGRGAFESMGAGLAMIPSDIAFKSNFAYLDKESGIVVKRKADRNFEGIGPILCKAIDNVKLPSFPNHSVSVKYAIEHRCGVRVRGPGLTSSITGTDPLVDNKPLVYCEPTLDNEASAMTSKLTNELSDVFYNILINHPINRERVKDGKNPANCVLLRGCGSCIDVPSIEQLHGLKSFLIAPTCIIAGIGMTLGMNLLDVPGATGDYNTNFDAKAKACLKNIQSGEYDFGFCHLKAVDDAGHDHDFEKKVYYLEKIDQMIGSVMLNLEKSTDSKYTIIVTGDHTTPALYGDHSCEPVPFVIGSINDDTQREGDSVKAFDEISASKGALGRFCGDQVMPLAKLFMKM</sequence>
<keyword evidence="10 12" id="KW-0067">ATP-binding</keyword>
<dbReference type="InterPro" id="IPR017850">
    <property type="entry name" value="Alkaline_phosphatase_core_sf"/>
</dbReference>
<dbReference type="PANTHER" id="PTHR31209:SF0">
    <property type="entry name" value="METALLOENZYME DOMAIN-CONTAINING PROTEIN"/>
    <property type="match status" value="1"/>
</dbReference>
<evidence type="ECO:0000256" key="11">
    <source>
        <dbReference type="ARBA" id="ARBA00023152"/>
    </source>
</evidence>
<dbReference type="PROSITE" id="PS00108">
    <property type="entry name" value="PROTEIN_KINASE_ST"/>
    <property type="match status" value="1"/>
</dbReference>
<keyword evidence="11" id="KW-0324">Glycolysis</keyword>
<feature type="domain" description="Protein kinase" evidence="13">
    <location>
        <begin position="45"/>
        <end position="330"/>
    </location>
</feature>
<evidence type="ECO:0000256" key="4">
    <source>
        <dbReference type="ARBA" id="ARBA00005524"/>
    </source>
</evidence>
<evidence type="ECO:0000313" key="15">
    <source>
        <dbReference type="Proteomes" id="UP000650833"/>
    </source>
</evidence>
<dbReference type="OrthoDB" id="113620at2759"/>
<evidence type="ECO:0000256" key="5">
    <source>
        <dbReference type="ARBA" id="ARBA00012513"/>
    </source>
</evidence>
<dbReference type="InterPro" id="IPR006124">
    <property type="entry name" value="Metalloenzyme"/>
</dbReference>
<evidence type="ECO:0000256" key="3">
    <source>
        <dbReference type="ARBA" id="ARBA00004921"/>
    </source>
</evidence>
<evidence type="ECO:0000256" key="1">
    <source>
        <dbReference type="ARBA" id="ARBA00000370"/>
    </source>
</evidence>
<dbReference type="Pfam" id="PF00069">
    <property type="entry name" value="Pkinase"/>
    <property type="match status" value="1"/>
</dbReference>
<dbReference type="SMART" id="SM00220">
    <property type="entry name" value="S_TKc"/>
    <property type="match status" value="1"/>
</dbReference>
<evidence type="ECO:0000256" key="6">
    <source>
        <dbReference type="ARBA" id="ARBA00022527"/>
    </source>
</evidence>
<keyword evidence="8 12" id="KW-0547">Nucleotide-binding</keyword>
<proteinExistence type="inferred from homology"/>
<organism evidence="14 15">
    <name type="scientific">Mucor plumbeus</name>
    <dbReference type="NCBI Taxonomy" id="97098"/>
    <lineage>
        <taxon>Eukaryota</taxon>
        <taxon>Fungi</taxon>
        <taxon>Fungi incertae sedis</taxon>
        <taxon>Mucoromycota</taxon>
        <taxon>Mucoromycotina</taxon>
        <taxon>Mucoromycetes</taxon>
        <taxon>Mucorales</taxon>
        <taxon>Mucorineae</taxon>
        <taxon>Mucoraceae</taxon>
        <taxon>Mucor</taxon>
    </lineage>
</organism>
<dbReference type="CDD" id="cd16011">
    <property type="entry name" value="iPGM_like"/>
    <property type="match status" value="1"/>
</dbReference>
<dbReference type="Proteomes" id="UP000650833">
    <property type="component" value="Unassembled WGS sequence"/>
</dbReference>
<evidence type="ECO:0000259" key="13">
    <source>
        <dbReference type="PROSITE" id="PS50011"/>
    </source>
</evidence>
<dbReference type="InterPro" id="IPR000719">
    <property type="entry name" value="Prot_kinase_dom"/>
</dbReference>
<dbReference type="PANTHER" id="PTHR31209">
    <property type="entry name" value="COFACTOR-INDEPENDENT PHOSPHOGLYCERATE MUTASE"/>
    <property type="match status" value="1"/>
</dbReference>
<dbReference type="CDD" id="cd14132">
    <property type="entry name" value="STKc_CK2_alpha"/>
    <property type="match status" value="1"/>
</dbReference>
<evidence type="ECO:0000256" key="8">
    <source>
        <dbReference type="ARBA" id="ARBA00022741"/>
    </source>
</evidence>
<comment type="similarity">
    <text evidence="4">Belongs to the BPG-independent phosphoglycerate mutase family. A-PGAM subfamily.</text>
</comment>
<dbReference type="GO" id="GO:0005524">
    <property type="term" value="F:ATP binding"/>
    <property type="evidence" value="ECO:0007669"/>
    <property type="project" value="UniProtKB-UniRule"/>
</dbReference>
<reference evidence="14" key="1">
    <citation type="submission" date="2020-12" db="EMBL/GenBank/DDBJ databases">
        <title>Metabolic potential, ecology and presence of endohyphal bacteria is reflected in genomic diversity of Mucoromycotina.</title>
        <authorList>
            <person name="Muszewska A."/>
            <person name="Okrasinska A."/>
            <person name="Steczkiewicz K."/>
            <person name="Drgas O."/>
            <person name="Orlowska M."/>
            <person name="Perlinska-Lenart U."/>
            <person name="Aleksandrzak-Piekarczyk T."/>
            <person name="Szatraj K."/>
            <person name="Zielenkiewicz U."/>
            <person name="Pilsyk S."/>
            <person name="Malc E."/>
            <person name="Mieczkowski P."/>
            <person name="Kruszewska J.S."/>
            <person name="Biernat P."/>
            <person name="Pawlowska J."/>
        </authorList>
    </citation>
    <scope>NUCLEOTIDE SEQUENCE</scope>
    <source>
        <strain evidence="14">CBS 226.32</strain>
    </source>
</reference>
<dbReference type="Gene3D" id="1.10.510.10">
    <property type="entry name" value="Transferase(Phosphotransferase) domain 1"/>
    <property type="match status" value="1"/>
</dbReference>
<dbReference type="SUPFAM" id="SSF53649">
    <property type="entry name" value="Alkaline phosphatase-like"/>
    <property type="match status" value="1"/>
</dbReference>
<comment type="caution">
    <text evidence="14">The sequence shown here is derived from an EMBL/GenBank/DDBJ whole genome shotgun (WGS) entry which is preliminary data.</text>
</comment>
<dbReference type="EC" id="2.7.11.1" evidence="5"/>
<evidence type="ECO:0000256" key="12">
    <source>
        <dbReference type="PROSITE-ProRule" id="PRU10141"/>
    </source>
</evidence>
<dbReference type="PROSITE" id="PS00107">
    <property type="entry name" value="PROTEIN_KINASE_ATP"/>
    <property type="match status" value="1"/>
</dbReference>
<keyword evidence="7" id="KW-0808">Transferase</keyword>
<comment type="pathway">
    <text evidence="3">Carbohydrate degradation.</text>
</comment>
<dbReference type="InterPro" id="IPR008271">
    <property type="entry name" value="Ser/Thr_kinase_AS"/>
</dbReference>
<protein>
    <recommendedName>
        <fullName evidence="5">non-specific serine/threonine protein kinase</fullName>
        <ecNumber evidence="5">2.7.11.1</ecNumber>
    </recommendedName>
</protein>
<dbReference type="GO" id="GO:0006096">
    <property type="term" value="P:glycolytic process"/>
    <property type="evidence" value="ECO:0007669"/>
    <property type="project" value="UniProtKB-KW"/>
</dbReference>
<evidence type="ECO:0000256" key="7">
    <source>
        <dbReference type="ARBA" id="ARBA00022679"/>
    </source>
</evidence>
<dbReference type="EMBL" id="JAEPRC010000433">
    <property type="protein sequence ID" value="KAG2197344.1"/>
    <property type="molecule type" value="Genomic_DNA"/>
</dbReference>
<dbReference type="InterPro" id="IPR011009">
    <property type="entry name" value="Kinase-like_dom_sf"/>
</dbReference>
<dbReference type="FunFam" id="3.30.200.20:FF:000088">
    <property type="entry name" value="Casein kinase II subunit alpha"/>
    <property type="match status" value="1"/>
</dbReference>
<evidence type="ECO:0000256" key="10">
    <source>
        <dbReference type="ARBA" id="ARBA00022840"/>
    </source>
</evidence>
<keyword evidence="6" id="KW-0723">Serine/threonine-protein kinase</keyword>
<dbReference type="Gene3D" id="3.40.720.10">
    <property type="entry name" value="Alkaline Phosphatase, subunit A"/>
    <property type="match status" value="2"/>
</dbReference>
<dbReference type="FunFam" id="1.10.510.10:FF:000059">
    <property type="entry name" value="Casein kinase II subunit alpha"/>
    <property type="match status" value="1"/>
</dbReference>
<feature type="binding site" evidence="12">
    <location>
        <position position="74"/>
    </location>
    <ligand>
        <name>ATP</name>
        <dbReference type="ChEBI" id="CHEBI:30616"/>
    </ligand>
</feature>
<keyword evidence="15" id="KW-1185">Reference proteome</keyword>
<dbReference type="NCBIfam" id="TIGR00306">
    <property type="entry name" value="apgM"/>
    <property type="match status" value="1"/>
</dbReference>
<evidence type="ECO:0000256" key="9">
    <source>
        <dbReference type="ARBA" id="ARBA00022777"/>
    </source>
</evidence>
<accession>A0A8H7QRR4</accession>
<dbReference type="AlphaFoldDB" id="A0A8H7QRR4"/>
<dbReference type="InterPro" id="IPR004456">
    <property type="entry name" value="Pglycerate_mutase_ApgM"/>
</dbReference>
<dbReference type="SUPFAM" id="SSF56112">
    <property type="entry name" value="Protein kinase-like (PK-like)"/>
    <property type="match status" value="1"/>
</dbReference>